<evidence type="ECO:0000313" key="2">
    <source>
        <dbReference type="EMBL" id="KAL0072465.1"/>
    </source>
</evidence>
<dbReference type="InterPro" id="IPR036047">
    <property type="entry name" value="F-box-like_dom_sf"/>
</dbReference>
<dbReference type="Gene3D" id="1.20.1280.50">
    <property type="match status" value="1"/>
</dbReference>
<comment type="caution">
    <text evidence="2">The sequence shown here is derived from an EMBL/GenBank/DDBJ whole genome shotgun (WGS) entry which is preliminary data.</text>
</comment>
<dbReference type="PROSITE" id="PS50181">
    <property type="entry name" value="FBOX"/>
    <property type="match status" value="1"/>
</dbReference>
<accession>A0ABR3AEW7</accession>
<dbReference type="Pfam" id="PF00646">
    <property type="entry name" value="F-box"/>
    <property type="match status" value="1"/>
</dbReference>
<evidence type="ECO:0000259" key="1">
    <source>
        <dbReference type="PROSITE" id="PS50181"/>
    </source>
</evidence>
<dbReference type="SMART" id="SM00256">
    <property type="entry name" value="FBOX"/>
    <property type="match status" value="1"/>
</dbReference>
<protein>
    <recommendedName>
        <fullName evidence="1">F-box domain-containing protein</fullName>
    </recommendedName>
</protein>
<sequence length="535" mass="60054">MSLRFQDLPEDILLRIMTFIDPIDLLRLRQVSSTISEQNFNSLLPASQTSQRLFDFTSERTLWTSFYRNSPLFLSYLTPSTLSTYSTREMERLLIHAQRMDKRWRDREFSLRHRDLPSTETIEGTRGVGIYLGRYLFVGSISMFALYDLDREDTGEWDRPMFVSKPNKVNGGPERLVYGTASAPTSNGDIYLPIYRMNKSESSLCVVLSVLAYRLLNKSTNRVLWLLQPRKNPSLVQIDQIPVSSIGTTPTAWATHQLLIYQSGSSTATPNIYDIGKKKNYRLDDQHQLPTQIQSHIYHREYVPTTHFILVFHIGAHDTVFEVFGTDPDLDSGSDVLKRTHIGTLPKGLTEPALISCRPSQLGSDPSDRSQHATLHLAAIFHYDGLQAFRAYLQNDGSIEFDLPSTSSSVHPSPAPASSIPLYTTTSRPHTEISSAFNLALTVDHRGPMARARGASLTANSSVTLLLHEIEWSEGENKDTRRALEGGRTTEGARVRTTSMIVPELAYGNDFAWDALSGRLAVQSENGVVTILDLV</sequence>
<dbReference type="InterPro" id="IPR001810">
    <property type="entry name" value="F-box_dom"/>
</dbReference>
<dbReference type="EMBL" id="JBBXMP010000001">
    <property type="protein sequence ID" value="KAL0072465.1"/>
    <property type="molecule type" value="Genomic_DNA"/>
</dbReference>
<proteinExistence type="predicted"/>
<gene>
    <name evidence="2" type="ORF">AAF712_000228</name>
</gene>
<name>A0ABR3AEW7_9AGAR</name>
<dbReference type="CDD" id="cd09917">
    <property type="entry name" value="F-box_SF"/>
    <property type="match status" value="1"/>
</dbReference>
<keyword evidence="3" id="KW-1185">Reference proteome</keyword>
<reference evidence="2 3" key="1">
    <citation type="submission" date="2024-05" db="EMBL/GenBank/DDBJ databases">
        <title>A draft genome resource for the thread blight pathogen Marasmius tenuissimus strain MS-2.</title>
        <authorList>
            <person name="Yulfo-Soto G.E."/>
            <person name="Baruah I.K."/>
            <person name="Amoako-Attah I."/>
            <person name="Bukari Y."/>
            <person name="Meinhardt L.W."/>
            <person name="Bailey B.A."/>
            <person name="Cohen S.P."/>
        </authorList>
    </citation>
    <scope>NUCLEOTIDE SEQUENCE [LARGE SCALE GENOMIC DNA]</scope>
    <source>
        <strain evidence="2 3">MS-2</strain>
    </source>
</reference>
<evidence type="ECO:0000313" key="3">
    <source>
        <dbReference type="Proteomes" id="UP001437256"/>
    </source>
</evidence>
<dbReference type="Proteomes" id="UP001437256">
    <property type="component" value="Unassembled WGS sequence"/>
</dbReference>
<feature type="domain" description="F-box" evidence="1">
    <location>
        <begin position="2"/>
        <end position="43"/>
    </location>
</feature>
<dbReference type="SUPFAM" id="SSF81383">
    <property type="entry name" value="F-box domain"/>
    <property type="match status" value="1"/>
</dbReference>
<organism evidence="2 3">
    <name type="scientific">Marasmius tenuissimus</name>
    <dbReference type="NCBI Taxonomy" id="585030"/>
    <lineage>
        <taxon>Eukaryota</taxon>
        <taxon>Fungi</taxon>
        <taxon>Dikarya</taxon>
        <taxon>Basidiomycota</taxon>
        <taxon>Agaricomycotina</taxon>
        <taxon>Agaricomycetes</taxon>
        <taxon>Agaricomycetidae</taxon>
        <taxon>Agaricales</taxon>
        <taxon>Marasmiineae</taxon>
        <taxon>Marasmiaceae</taxon>
        <taxon>Marasmius</taxon>
    </lineage>
</organism>